<evidence type="ECO:0000313" key="2">
    <source>
        <dbReference type="Proteomes" id="UP001244341"/>
    </source>
</evidence>
<protein>
    <submittedName>
        <fullName evidence="1">Uncharacterized protein</fullName>
    </submittedName>
</protein>
<organism evidence="1 2">
    <name type="scientific">Tetradesmus obliquus</name>
    <name type="common">Green alga</name>
    <name type="synonym">Acutodesmus obliquus</name>
    <dbReference type="NCBI Taxonomy" id="3088"/>
    <lineage>
        <taxon>Eukaryota</taxon>
        <taxon>Viridiplantae</taxon>
        <taxon>Chlorophyta</taxon>
        <taxon>core chlorophytes</taxon>
        <taxon>Chlorophyceae</taxon>
        <taxon>CS clade</taxon>
        <taxon>Sphaeropleales</taxon>
        <taxon>Scenedesmaceae</taxon>
        <taxon>Tetradesmus</taxon>
    </lineage>
</organism>
<sequence length="249" mass="27422">MLRSEATLPGHTVWGTQLADATSRLDVAAAAACTAKAIPVGASLVEKQITVVGQPIVVVTVAGIFDPAALDGFKRLWQRCRLLGIDFWHLLWHGTATDWELCMTKSFAAGASMHLQESTIIQQLVQEFRVALCVGRKLMFRTGSADVEVNNRRIFQCLNASSSLFDMEVDLLWPGKACSVVRVTQAFWDAKGGKLRTQEAKLAHAAAKASNRAMPTRFTTNLLTLYFWQEWLLNAVVEIDCAAPCRRAT</sequence>
<keyword evidence="2" id="KW-1185">Reference proteome</keyword>
<gene>
    <name evidence="1" type="ORF">OEZ85_009627</name>
</gene>
<evidence type="ECO:0000313" key="1">
    <source>
        <dbReference type="EMBL" id="WIA18152.1"/>
    </source>
</evidence>
<dbReference type="EMBL" id="CP126216">
    <property type="protein sequence ID" value="WIA18152.1"/>
    <property type="molecule type" value="Genomic_DNA"/>
</dbReference>
<accession>A0ABY8UCP3</accession>
<proteinExistence type="predicted"/>
<reference evidence="1 2" key="1">
    <citation type="submission" date="2023-05" db="EMBL/GenBank/DDBJ databases">
        <title>A 100% complete, gapless, phased diploid assembly of the Scenedesmus obliquus UTEX 3031 genome.</title>
        <authorList>
            <person name="Biondi T.C."/>
            <person name="Hanschen E.R."/>
            <person name="Kwon T."/>
            <person name="Eng W."/>
            <person name="Kruse C.P.S."/>
            <person name="Koehler S.I."/>
            <person name="Kunde Y."/>
            <person name="Gleasner C.D."/>
            <person name="You Mak K.T."/>
            <person name="Polle J."/>
            <person name="Hovde B.T."/>
            <person name="Starkenburg S.R."/>
        </authorList>
    </citation>
    <scope>NUCLEOTIDE SEQUENCE [LARGE SCALE GENOMIC DNA]</scope>
    <source>
        <strain evidence="1 2">DOE0152z</strain>
    </source>
</reference>
<name>A0ABY8UCP3_TETOB</name>
<dbReference type="Proteomes" id="UP001244341">
    <property type="component" value="Chromosome 9b"/>
</dbReference>